<dbReference type="EMBL" id="AGBW02011894">
    <property type="protein sequence ID" value="OWR45958.1"/>
    <property type="molecule type" value="Genomic_DNA"/>
</dbReference>
<dbReference type="Proteomes" id="UP000007151">
    <property type="component" value="Unassembled WGS sequence"/>
</dbReference>
<gene>
    <name evidence="3" type="ORF">KGM_205991</name>
</gene>
<dbReference type="AlphaFoldDB" id="A0A212EWR9"/>
<evidence type="ECO:0000256" key="2">
    <source>
        <dbReference type="SAM" id="MobiDB-lite"/>
    </source>
</evidence>
<dbReference type="Pfam" id="PF16045">
    <property type="entry name" value="LisH_2"/>
    <property type="match status" value="1"/>
</dbReference>
<feature type="compositionally biased region" description="Basic and acidic residues" evidence="2">
    <location>
        <begin position="650"/>
        <end position="669"/>
    </location>
</feature>
<feature type="compositionally biased region" description="Polar residues" evidence="2">
    <location>
        <begin position="1143"/>
        <end position="1160"/>
    </location>
</feature>
<feature type="compositionally biased region" description="Basic and acidic residues" evidence="2">
    <location>
        <begin position="714"/>
        <end position="729"/>
    </location>
</feature>
<evidence type="ECO:0000256" key="1">
    <source>
        <dbReference type="SAM" id="Coils"/>
    </source>
</evidence>
<comment type="caution">
    <text evidence="3">The sequence shown here is derived from an EMBL/GenBank/DDBJ whole genome shotgun (WGS) entry which is preliminary data.</text>
</comment>
<keyword evidence="4" id="KW-1185">Reference proteome</keyword>
<keyword evidence="1" id="KW-0175">Coiled coil</keyword>
<dbReference type="KEGG" id="dpl:KGM_205991"/>
<feature type="region of interest" description="Disordered" evidence="2">
    <location>
        <begin position="1108"/>
        <end position="1170"/>
    </location>
</feature>
<dbReference type="eggNOG" id="ENOG502SGHU">
    <property type="taxonomic scope" value="Eukaryota"/>
</dbReference>
<feature type="compositionally biased region" description="Basic and acidic residues" evidence="2">
    <location>
        <begin position="1161"/>
        <end position="1170"/>
    </location>
</feature>
<name>A0A212EWR9_DANPL</name>
<accession>A0A212EWR9</accession>
<feature type="compositionally biased region" description="Basic and acidic residues" evidence="2">
    <location>
        <begin position="965"/>
        <end position="976"/>
    </location>
</feature>
<feature type="region of interest" description="Disordered" evidence="2">
    <location>
        <begin position="606"/>
        <end position="692"/>
    </location>
</feature>
<feature type="region of interest" description="Disordered" evidence="2">
    <location>
        <begin position="714"/>
        <end position="742"/>
    </location>
</feature>
<feature type="coiled-coil region" evidence="1">
    <location>
        <begin position="300"/>
        <end position="396"/>
    </location>
</feature>
<proteinExistence type="predicted"/>
<dbReference type="InParanoid" id="A0A212EWR9"/>
<feature type="region of interest" description="Disordered" evidence="2">
    <location>
        <begin position="833"/>
        <end position="852"/>
    </location>
</feature>
<evidence type="ECO:0000313" key="4">
    <source>
        <dbReference type="Proteomes" id="UP000007151"/>
    </source>
</evidence>
<feature type="region of interest" description="Disordered" evidence="2">
    <location>
        <begin position="957"/>
        <end position="976"/>
    </location>
</feature>
<feature type="compositionally biased region" description="Basic and acidic residues" evidence="2">
    <location>
        <begin position="1114"/>
        <end position="1131"/>
    </location>
</feature>
<feature type="region of interest" description="Disordered" evidence="2">
    <location>
        <begin position="885"/>
        <end position="952"/>
    </location>
</feature>
<organism evidence="3 4">
    <name type="scientific">Danaus plexippus plexippus</name>
    <dbReference type="NCBI Taxonomy" id="278856"/>
    <lineage>
        <taxon>Eukaryota</taxon>
        <taxon>Metazoa</taxon>
        <taxon>Ecdysozoa</taxon>
        <taxon>Arthropoda</taxon>
        <taxon>Hexapoda</taxon>
        <taxon>Insecta</taxon>
        <taxon>Pterygota</taxon>
        <taxon>Neoptera</taxon>
        <taxon>Endopterygota</taxon>
        <taxon>Lepidoptera</taxon>
        <taxon>Glossata</taxon>
        <taxon>Ditrysia</taxon>
        <taxon>Papilionoidea</taxon>
        <taxon>Nymphalidae</taxon>
        <taxon>Danainae</taxon>
        <taxon>Danaini</taxon>
        <taxon>Danaina</taxon>
        <taxon>Danaus</taxon>
        <taxon>Danaus</taxon>
    </lineage>
</organism>
<evidence type="ECO:0000313" key="3">
    <source>
        <dbReference type="EMBL" id="OWR45958.1"/>
    </source>
</evidence>
<sequence length="1170" mass="135633">MDCTEAEENLDPVDGFGIQDSTQSSDNFQKFIYELFDKNGVINDLRAYLRGHIINILKSAETGDLPVCQKNFAQRLELPFQALNILIVEYLLTMEFNYTISVFVSEVPLANMVFNFTKNLLNPETESKVSNLRFDDGDIWSVLNCIAISDQSSVQSSDAADDKVYEPRGPSHKCRHYVFCKACQYRVARLKEKYKWNKAKMAKNAKRDNIKTVNVETFMSNVSVLEQNLIDEMFQELKTVYETEMEMVKEEQQKRLKHSIASHALQMQGYKEKMERSFQERETALSQAIQRKKRFLWGLARSLREQHEHLTRAMAAVREQSDRLTQKESSLKTQLEEAENALKKRGEDMRQQISEELVILEEHLENMKRERDSINEQRKEMENEDTKEKYDVIKNEVMALRKYMESVRVKRCVADRGTNTEREVTVYNNEVGGKNDWCRVRHLVNDLKIRKNVNYPQTNFEEVYDVSGRSTSSEALADTEESRNDCRINVRKGGETRGRGNRDQVRDREELGDVRGLDVEELRQENNKLKNFARQQRDYIQALVNERDRLERALVAPLRPRTAPSLPDSSAGPRIDVSASGLLSRRLTVEERRVVSDPWRPRHVSNISETSKRRDPLEVSSGLRPERDLVYHQYGESPPRATYHTFPEPSKSREKSPKSMLREAKERLRNSTAKPNPPQPDIREKSPTSTLREAKLRLRKLEIEAEAVEKSYQDYRKRQEMRGGREGGSHGRGNLQGPTDRTDVKIKSHGIYGRQNYKRDINETSESMKKDFDKYLKEYNTFDLGRLRFNNKNSVLENVQPIPKCFSNRRDVNYLETPMTEFRKYYQVERDGDKLNKDSNSGGVADISDPEMSEVTEKFRGYKNKNDNLLSRDITNNNLIKNDANLEKDSRKTSRDIQRPEQTIDNRCNKDNGNKFIDDNIEISPKDNTREQTSPRKIDSYPKTKQQNKYEKSPINDVVLSPEPKSMDKLSENHTKEIKSPKKFTIIDEPTDLIDENIKIQITENNIKVYNNETEENEDKNNLLLVEVENEQENVIAPENHEFLVVIESSVDNRDLDAEQKYPISVVVSPKNTGPKDMLTPRGYSRRLTLDTQKDAVLSYDSDKKLSSIDLDPELSKGKVESISEVGKDSDEYLDDFSADVDNYNNTSDNGKNSPISLPRTSEDDRFWES</sequence>
<feature type="compositionally biased region" description="Basic and acidic residues" evidence="2">
    <location>
        <begin position="681"/>
        <end position="692"/>
    </location>
</feature>
<protein>
    <submittedName>
        <fullName evidence="3">Uncharacterized protein</fullName>
    </submittedName>
</protein>
<dbReference type="InterPro" id="IPR006594">
    <property type="entry name" value="LisH"/>
</dbReference>
<reference evidence="3 4" key="1">
    <citation type="journal article" date="2011" name="Cell">
        <title>The monarch butterfly genome yields insights into long-distance migration.</title>
        <authorList>
            <person name="Zhan S."/>
            <person name="Merlin C."/>
            <person name="Boore J.L."/>
            <person name="Reppert S.M."/>
        </authorList>
    </citation>
    <scope>NUCLEOTIDE SEQUENCE [LARGE SCALE GENOMIC DNA]</scope>
    <source>
        <strain evidence="3">F-2</strain>
    </source>
</reference>